<feature type="compositionally biased region" description="Polar residues" evidence="1">
    <location>
        <begin position="1"/>
        <end position="19"/>
    </location>
</feature>
<reference evidence="2" key="2">
    <citation type="journal article" date="2015" name="Data Brief">
        <title>Shoot transcriptome of the giant reed, Arundo donax.</title>
        <authorList>
            <person name="Barrero R.A."/>
            <person name="Guerrero F.D."/>
            <person name="Moolhuijzen P."/>
            <person name="Goolsby J.A."/>
            <person name="Tidwell J."/>
            <person name="Bellgard S.E."/>
            <person name="Bellgard M.I."/>
        </authorList>
    </citation>
    <scope>NUCLEOTIDE SEQUENCE</scope>
    <source>
        <tissue evidence="2">Shoot tissue taken approximately 20 cm above the soil surface</tissue>
    </source>
</reference>
<evidence type="ECO:0000313" key="2">
    <source>
        <dbReference type="EMBL" id="JAD72972.1"/>
    </source>
</evidence>
<dbReference type="EMBL" id="GBRH01224923">
    <property type="protein sequence ID" value="JAD72972.1"/>
    <property type="molecule type" value="Transcribed_RNA"/>
</dbReference>
<name>A0A0A9CN86_ARUDO</name>
<reference evidence="2" key="1">
    <citation type="submission" date="2014-09" db="EMBL/GenBank/DDBJ databases">
        <authorList>
            <person name="Magalhaes I.L.F."/>
            <person name="Oliveira U."/>
            <person name="Santos F.R."/>
            <person name="Vidigal T.H.D.A."/>
            <person name="Brescovit A.D."/>
            <person name="Santos A.J."/>
        </authorList>
    </citation>
    <scope>NUCLEOTIDE SEQUENCE</scope>
    <source>
        <tissue evidence="2">Shoot tissue taken approximately 20 cm above the soil surface</tissue>
    </source>
</reference>
<feature type="region of interest" description="Disordered" evidence="1">
    <location>
        <begin position="1"/>
        <end position="29"/>
    </location>
</feature>
<protein>
    <submittedName>
        <fullName evidence="2">Uncharacterized protein</fullName>
    </submittedName>
</protein>
<dbReference type="AlphaFoldDB" id="A0A0A9CN86"/>
<evidence type="ECO:0000256" key="1">
    <source>
        <dbReference type="SAM" id="MobiDB-lite"/>
    </source>
</evidence>
<proteinExistence type="predicted"/>
<organism evidence="2">
    <name type="scientific">Arundo donax</name>
    <name type="common">Giant reed</name>
    <name type="synonym">Donax arundinaceus</name>
    <dbReference type="NCBI Taxonomy" id="35708"/>
    <lineage>
        <taxon>Eukaryota</taxon>
        <taxon>Viridiplantae</taxon>
        <taxon>Streptophyta</taxon>
        <taxon>Embryophyta</taxon>
        <taxon>Tracheophyta</taxon>
        <taxon>Spermatophyta</taxon>
        <taxon>Magnoliopsida</taxon>
        <taxon>Liliopsida</taxon>
        <taxon>Poales</taxon>
        <taxon>Poaceae</taxon>
        <taxon>PACMAD clade</taxon>
        <taxon>Arundinoideae</taxon>
        <taxon>Arundineae</taxon>
        <taxon>Arundo</taxon>
    </lineage>
</organism>
<accession>A0A0A9CN86</accession>
<sequence length="29" mass="3282">MHLQRNKMQPDQRPLTTLAISEGAVTPFT</sequence>